<reference evidence="13 14" key="1">
    <citation type="submission" date="2024-09" db="EMBL/GenBank/DDBJ databases">
        <title>Chromosome-scale assembly of Riccia sorocarpa.</title>
        <authorList>
            <person name="Paukszto L."/>
        </authorList>
    </citation>
    <scope>NUCLEOTIDE SEQUENCE [LARGE SCALE GENOMIC DNA]</scope>
    <source>
        <strain evidence="13">LP-2024</strain>
        <tissue evidence="13">Aerial parts of the thallus</tissue>
    </source>
</reference>
<feature type="compositionally biased region" description="Basic and acidic residues" evidence="11">
    <location>
        <begin position="483"/>
        <end position="504"/>
    </location>
</feature>
<accession>A0ABD3IG52</accession>
<dbReference type="SUPFAM" id="SSF56112">
    <property type="entry name" value="Protein kinase-like (PK-like)"/>
    <property type="match status" value="1"/>
</dbReference>
<comment type="catalytic activity">
    <reaction evidence="8">
        <text>L-threonyl-[protein] + ATP = O-phospho-L-threonyl-[protein] + ADP + H(+)</text>
        <dbReference type="Rhea" id="RHEA:46608"/>
        <dbReference type="Rhea" id="RHEA-COMP:11060"/>
        <dbReference type="Rhea" id="RHEA-COMP:11605"/>
        <dbReference type="ChEBI" id="CHEBI:15378"/>
        <dbReference type="ChEBI" id="CHEBI:30013"/>
        <dbReference type="ChEBI" id="CHEBI:30616"/>
        <dbReference type="ChEBI" id="CHEBI:61977"/>
        <dbReference type="ChEBI" id="CHEBI:456216"/>
        <dbReference type="EC" id="2.7.11.25"/>
    </reaction>
</comment>
<protein>
    <recommendedName>
        <fullName evidence="2">mitogen-activated protein kinase kinase kinase</fullName>
        <ecNumber evidence="2">2.7.11.25</ecNumber>
    </recommendedName>
</protein>
<dbReference type="PROSITE" id="PS50011">
    <property type="entry name" value="PROTEIN_KINASE_DOM"/>
    <property type="match status" value="1"/>
</dbReference>
<keyword evidence="5 10" id="KW-0547">Nucleotide-binding</keyword>
<evidence type="ECO:0000256" key="11">
    <source>
        <dbReference type="SAM" id="MobiDB-lite"/>
    </source>
</evidence>
<feature type="region of interest" description="Disordered" evidence="11">
    <location>
        <begin position="82"/>
        <end position="114"/>
    </location>
</feature>
<dbReference type="EMBL" id="JBJQOH010000001">
    <property type="protein sequence ID" value="KAL3702426.1"/>
    <property type="molecule type" value="Genomic_DNA"/>
</dbReference>
<keyword evidence="6" id="KW-0418">Kinase</keyword>
<keyword evidence="7 10" id="KW-0067">ATP-binding</keyword>
<evidence type="ECO:0000256" key="9">
    <source>
        <dbReference type="ARBA" id="ARBA00048329"/>
    </source>
</evidence>
<feature type="compositionally biased region" description="Polar residues" evidence="11">
    <location>
        <begin position="961"/>
        <end position="972"/>
    </location>
</feature>
<evidence type="ECO:0000256" key="3">
    <source>
        <dbReference type="ARBA" id="ARBA00022527"/>
    </source>
</evidence>
<evidence type="ECO:0000256" key="5">
    <source>
        <dbReference type="ARBA" id="ARBA00022741"/>
    </source>
</evidence>
<evidence type="ECO:0000256" key="10">
    <source>
        <dbReference type="PROSITE-ProRule" id="PRU10141"/>
    </source>
</evidence>
<dbReference type="Pfam" id="PF11331">
    <property type="entry name" value="Zn_ribbon_12"/>
    <property type="match status" value="1"/>
</dbReference>
<dbReference type="InterPro" id="IPR011009">
    <property type="entry name" value="Kinase-like_dom_sf"/>
</dbReference>
<dbReference type="InterPro" id="IPR008271">
    <property type="entry name" value="Ser/Thr_kinase_AS"/>
</dbReference>
<comment type="catalytic activity">
    <reaction evidence="9">
        <text>L-seryl-[protein] + ATP = O-phospho-L-seryl-[protein] + ADP + H(+)</text>
        <dbReference type="Rhea" id="RHEA:17989"/>
        <dbReference type="Rhea" id="RHEA-COMP:9863"/>
        <dbReference type="Rhea" id="RHEA-COMP:11604"/>
        <dbReference type="ChEBI" id="CHEBI:15378"/>
        <dbReference type="ChEBI" id="CHEBI:29999"/>
        <dbReference type="ChEBI" id="CHEBI:30616"/>
        <dbReference type="ChEBI" id="CHEBI:83421"/>
        <dbReference type="ChEBI" id="CHEBI:456216"/>
        <dbReference type="EC" id="2.7.11.25"/>
    </reaction>
</comment>
<dbReference type="GO" id="GO:0005524">
    <property type="term" value="F:ATP binding"/>
    <property type="evidence" value="ECO:0007669"/>
    <property type="project" value="UniProtKB-UniRule"/>
</dbReference>
<evidence type="ECO:0000256" key="2">
    <source>
        <dbReference type="ARBA" id="ARBA00012406"/>
    </source>
</evidence>
<keyword evidence="3" id="KW-0723">Serine/threonine-protein kinase</keyword>
<dbReference type="InterPro" id="IPR017441">
    <property type="entry name" value="Protein_kinase_ATP_BS"/>
</dbReference>
<name>A0ABD3IG52_9MARC</name>
<sequence length="1699" mass="188034">MNNASFTELLRGCWYSEPPAPGSLGVTREVHVIGSDSVSSQTSDFTFDDSLPPSNLPASLRDVFFDACKAFNAGIGHESGNYDVISSPSARGGGTADASSGENRTEGQEHVQETLHTSATPEALYLETNFCTTDLLSDLSFSEIGEENSQYHEVQYDNCSIEKTTPTKLSECERAQRLVFPWSKGELLGAGSFAVVYEAVDSNGSFFAVKEVSLVGTDKMAQQCVKQLEQEMKLLSRLKHDNIVQYLGTERTDEKLCMFLELIRPGSLASLCKKFRLANSELIAYTGQILKGLKYLHDMNVVHRDIKGSNILVDVKGTCKLADFGLSKQISALDQIKSCKGSAYWMAPEVIDPKKTSGVAADIWSLGCTVLEMVTGSPPFGDMEWYEALWKVGRGEAPPIPDDLSEDAKDFIGQCLQVDPSKRPTATALLQHRFLSANMTSRPDNRIIGLSQWGASSDENRTEGQERVQSNLPNLIPHNLPASRRDMFRDASKEFSAGVEHEPANHGAISSPSARDGGTTNASSSENRTERQERIQETVYTSATSEALLDGNRILLNPVSRTESSDCERIQPFVFPWSKGELTGSDSFGTFPWSKGEPTGSDSFGTVYETVDRAQRESTDLPSELSFCGIGEKKSQYHEIPYDNCRIETANTTKSSDCERIQPFVFPWSKGELTGSDSFGTFPWSKGELTGSDSFGTVYETVDRAQRESTDLPSELSFCGIGEKKSQYHEIQYDNCRIETANTTKSREIQCERIQPLVFPWSKGELTGADSFGTVYEAVDRSSLSDEKALKHKCVEVNSAKRHTDTERLQPKFPVISPQSTMTPETKLNDATDSSHVSTTDRDIKQILKTNQRECLPLHSTGPLPYVSCEHCRVLLKIPFKLLQTLQSKPEAKLRCGGCRKISVLSGLSPEPRGPRDAGIATSSSKSRTMEGSCAVPRLDARENEGATRYSASSSDEASSTGCPSTDGRSSLPSISVVQSIKTTVKISGSSNIDFYRELQSNLQARRTEGAGSGLIELPADPTPTVMDEELLGQEFVDCDVETSVCSPDNRIVGLSQTCAKWEMTEASGSLMDVGFITKMDGDRSQWQAASSCTCPPLRPDVLAFGFKTFHDVYDPTRLLCCYHVLGDAVEILFFHVQGMAAFIGVGLPFSRVLLREDLTVEISELRLQTWLDCWSEEEMANFTLLLHDSTKFENQRRTTSVSSIVQPLSAEQAAERFGIGTEGESLVMLPVHAFQPVLPDSELVPPSWIGSFYQFVKVTEKGGATKSETASNASNDTPPSETMSGSLQYSASSYLGESSKRYGENEMGSLSQGKELLEVGVLDQERRNQPLQLTVIIYLDGDNCTYCNAVDRSEFRLDRQSSQLRFVHSGSGEDIMDMDPLLCDFVIEPKLTVNFLYYPHLEGNGSKKMKTRLDVEFLIDGNVSDPDEFGWFHDQLRVSFKCTRPNEVRREGTEIISTTEMRTADRGHGRENSTLSLKGKGKEAQVFAGHRTFASLQLGMTSKEESSTGCKTNQESSMKIPVRCLVDASFSLQQKGGAAELAYLATIFPPFNLYEVWDPVDRDLAQSSGIMSAVPVKVGAGWAIREDESNSDGSNNREQCSNRFCKYELSCQRDLKVLRRKHVERPSTVRRGFLPRSRPRPKVIIDIEETSIKIQQKLGRSFLVNHSFSHMQRTLLRPHPYEWNTQAPCPRPVDQMIH</sequence>
<dbReference type="PANTHER" id="PTHR48016">
    <property type="entry name" value="MAP KINASE KINASE KINASE SSK2-RELATED-RELATED"/>
    <property type="match status" value="1"/>
</dbReference>
<feature type="binding site" evidence="10">
    <location>
        <position position="210"/>
    </location>
    <ligand>
        <name>ATP</name>
        <dbReference type="ChEBI" id="CHEBI:30616"/>
    </ligand>
</feature>
<evidence type="ECO:0000256" key="7">
    <source>
        <dbReference type="ARBA" id="ARBA00022840"/>
    </source>
</evidence>
<feature type="region of interest" description="Disordered" evidence="11">
    <location>
        <begin position="453"/>
        <end position="534"/>
    </location>
</feature>
<feature type="compositionally biased region" description="Polar residues" evidence="11">
    <location>
        <begin position="508"/>
        <end position="526"/>
    </location>
</feature>
<dbReference type="Pfam" id="PF00069">
    <property type="entry name" value="Pkinase"/>
    <property type="match status" value="1"/>
</dbReference>
<dbReference type="Proteomes" id="UP001633002">
    <property type="component" value="Unassembled WGS sequence"/>
</dbReference>
<feature type="compositionally biased region" description="Basic and acidic residues" evidence="11">
    <location>
        <begin position="103"/>
        <end position="113"/>
    </location>
</feature>
<comment type="similarity">
    <text evidence="1">Belongs to the protein kinase superfamily. STE Ser/Thr protein kinase family. MAP kinase kinase kinase subfamily.</text>
</comment>
<feature type="compositionally biased region" description="Low complexity" evidence="11">
    <location>
        <begin position="951"/>
        <end position="960"/>
    </location>
</feature>
<evidence type="ECO:0000256" key="1">
    <source>
        <dbReference type="ARBA" id="ARBA00006529"/>
    </source>
</evidence>
<evidence type="ECO:0000256" key="8">
    <source>
        <dbReference type="ARBA" id="ARBA00047559"/>
    </source>
</evidence>
<proteinExistence type="inferred from homology"/>
<feature type="compositionally biased region" description="Polar residues" evidence="11">
    <location>
        <begin position="1267"/>
        <end position="1288"/>
    </location>
</feature>
<feature type="region of interest" description="Disordered" evidence="11">
    <location>
        <begin position="907"/>
        <end position="972"/>
    </location>
</feature>
<keyword evidence="14" id="KW-1185">Reference proteome</keyword>
<feature type="region of interest" description="Disordered" evidence="11">
    <location>
        <begin position="1265"/>
        <end position="1288"/>
    </location>
</feature>
<gene>
    <name evidence="13" type="ORF">R1sor_020448</name>
</gene>
<evidence type="ECO:0000313" key="13">
    <source>
        <dbReference type="EMBL" id="KAL3702426.1"/>
    </source>
</evidence>
<dbReference type="PROSITE" id="PS00107">
    <property type="entry name" value="PROTEIN_KINASE_ATP"/>
    <property type="match status" value="1"/>
</dbReference>
<feature type="region of interest" description="Disordered" evidence="11">
    <location>
        <begin position="815"/>
        <end position="840"/>
    </location>
</feature>
<dbReference type="InterPro" id="IPR000719">
    <property type="entry name" value="Prot_kinase_dom"/>
</dbReference>
<organism evidence="13 14">
    <name type="scientific">Riccia sorocarpa</name>
    <dbReference type="NCBI Taxonomy" id="122646"/>
    <lineage>
        <taxon>Eukaryota</taxon>
        <taxon>Viridiplantae</taxon>
        <taxon>Streptophyta</taxon>
        <taxon>Embryophyta</taxon>
        <taxon>Marchantiophyta</taxon>
        <taxon>Marchantiopsida</taxon>
        <taxon>Marchantiidae</taxon>
        <taxon>Marchantiales</taxon>
        <taxon>Ricciaceae</taxon>
        <taxon>Riccia</taxon>
    </lineage>
</organism>
<evidence type="ECO:0000313" key="14">
    <source>
        <dbReference type="Proteomes" id="UP001633002"/>
    </source>
</evidence>
<feature type="compositionally biased region" description="Polar residues" evidence="11">
    <location>
        <begin position="817"/>
        <end position="838"/>
    </location>
</feature>
<comment type="caution">
    <text evidence="13">The sequence shown here is derived from an EMBL/GenBank/DDBJ whole genome shotgun (WGS) entry which is preliminary data.</text>
</comment>
<dbReference type="InterPro" id="IPR021480">
    <property type="entry name" value="Zinc_ribbon_12"/>
</dbReference>
<evidence type="ECO:0000256" key="6">
    <source>
        <dbReference type="ARBA" id="ARBA00022777"/>
    </source>
</evidence>
<keyword evidence="4" id="KW-0808">Transferase</keyword>
<dbReference type="PROSITE" id="PS00108">
    <property type="entry name" value="PROTEIN_KINASE_ST"/>
    <property type="match status" value="1"/>
</dbReference>
<dbReference type="InterPro" id="IPR050538">
    <property type="entry name" value="MAP_kinase_kinase_kinase"/>
</dbReference>
<dbReference type="EC" id="2.7.11.25" evidence="2"/>
<dbReference type="SMART" id="SM00220">
    <property type="entry name" value="S_TKc"/>
    <property type="match status" value="1"/>
</dbReference>
<dbReference type="PANTHER" id="PTHR48016:SF29">
    <property type="entry name" value="MITOGEN-ACTIVATED PROTEIN KINASE KINASE KINASE 1-RELATED"/>
    <property type="match status" value="1"/>
</dbReference>
<dbReference type="GO" id="GO:0004709">
    <property type="term" value="F:MAP kinase kinase kinase activity"/>
    <property type="evidence" value="ECO:0007669"/>
    <property type="project" value="UniProtKB-EC"/>
</dbReference>
<feature type="domain" description="Protein kinase" evidence="12">
    <location>
        <begin position="182"/>
        <end position="435"/>
    </location>
</feature>
<evidence type="ECO:0000259" key="12">
    <source>
        <dbReference type="PROSITE" id="PS50011"/>
    </source>
</evidence>
<dbReference type="Gene3D" id="1.10.510.10">
    <property type="entry name" value="Transferase(Phosphotransferase) domain 1"/>
    <property type="match status" value="1"/>
</dbReference>
<evidence type="ECO:0000256" key="4">
    <source>
        <dbReference type="ARBA" id="ARBA00022679"/>
    </source>
</evidence>